<organism evidence="1">
    <name type="scientific">Ixodes ricinus</name>
    <name type="common">Common tick</name>
    <name type="synonym">Acarus ricinus</name>
    <dbReference type="NCBI Taxonomy" id="34613"/>
    <lineage>
        <taxon>Eukaryota</taxon>
        <taxon>Metazoa</taxon>
        <taxon>Ecdysozoa</taxon>
        <taxon>Arthropoda</taxon>
        <taxon>Chelicerata</taxon>
        <taxon>Arachnida</taxon>
        <taxon>Acari</taxon>
        <taxon>Parasitiformes</taxon>
        <taxon>Ixodida</taxon>
        <taxon>Ixodoidea</taxon>
        <taxon>Ixodidae</taxon>
        <taxon>Ixodinae</taxon>
        <taxon>Ixodes</taxon>
    </lineage>
</organism>
<dbReference type="AlphaFoldDB" id="A0A6B0UZD4"/>
<proteinExistence type="predicted"/>
<protein>
    <submittedName>
        <fullName evidence="1">Uncharacterized protein</fullName>
    </submittedName>
</protein>
<sequence length="182" mass="19873">MRLSTGVKKTERPTRTKIRICVTLCSLTPRTWGFSPGAEDSDSMRSELTWVMASTVAATNQGSPRTEQMAMRTESTRRSRWYPHPFLSLFSLRLMMTAVICWSIKIRIVANSAGGNAASAVHHGFLPSHGISHPRPSQVGTNFWGTSSLGVSSPSSMSVTVMRPMAITTEKSLTNALTEVGK</sequence>
<evidence type="ECO:0000313" key="1">
    <source>
        <dbReference type="EMBL" id="MXU95270.1"/>
    </source>
</evidence>
<accession>A0A6B0UZD4</accession>
<name>A0A6B0UZD4_IXORI</name>
<reference evidence="1" key="1">
    <citation type="submission" date="2019-12" db="EMBL/GenBank/DDBJ databases">
        <title>An insight into the sialome of adult female Ixodes ricinus ticks feeding for 6 days.</title>
        <authorList>
            <person name="Perner J."/>
            <person name="Ribeiro J.M.C."/>
        </authorList>
    </citation>
    <scope>NUCLEOTIDE SEQUENCE</scope>
    <source>
        <strain evidence="1">Semi-engorged</strain>
        <tissue evidence="1">Salivary glands</tissue>
    </source>
</reference>
<dbReference type="EMBL" id="GIFC01013187">
    <property type="protein sequence ID" value="MXU95270.1"/>
    <property type="molecule type" value="Transcribed_RNA"/>
</dbReference>